<name>A0A7T5BNS7_9GAMC</name>
<organism evidence="1">
    <name type="scientific">Infectious bronchitis virus</name>
    <dbReference type="NCBI Taxonomy" id="11120"/>
    <lineage>
        <taxon>Viruses</taxon>
        <taxon>Riboviria</taxon>
        <taxon>Orthornavirae</taxon>
        <taxon>Pisuviricota</taxon>
        <taxon>Pisoniviricetes</taxon>
        <taxon>Nidovirales</taxon>
        <taxon>Cornidovirineae</taxon>
        <taxon>Coronaviridae</taxon>
        <taxon>Orthocoronavirinae</taxon>
        <taxon>Gammacoronavirus</taxon>
        <taxon>Igacovirus</taxon>
        <taxon>Gammacoronavirus galli</taxon>
        <taxon>Avian coronavirus</taxon>
    </lineage>
</organism>
<reference evidence="1" key="1">
    <citation type="submission" date="2020-05" db="EMBL/GenBank/DDBJ databases">
        <title>Complete genome sequences of avian infectious bronchitis virus (IBV) isolated from Central China layer flocks.</title>
        <authorList>
            <person name="Mu X."/>
            <person name="Chen Q."/>
            <person name="Zhu S."/>
            <person name="Qin A."/>
            <person name="Wu S."/>
            <person name="Hong W."/>
        </authorList>
    </citation>
    <scope>NUCLEOTIDE SEQUENCE</scope>
    <source>
        <strain evidence="1">CK/CH/LAH/1806</strain>
    </source>
</reference>
<proteinExistence type="predicted"/>
<dbReference type="EMBL" id="MT460496">
    <property type="protein sequence ID" value="QQD79818.1"/>
    <property type="molecule type" value="Genomic_RNA"/>
</dbReference>
<accession>A0A7T5BNS7</accession>
<protein>
    <submittedName>
        <fullName evidence="1">ORFX</fullName>
    </submittedName>
</protein>
<sequence>MCVCREYLKLLFDSASILRAHKSIHFEDFNINPLCFILSFQELLFKKQFFHSFVPKTVVVNGVAFQVDNGKVYYEGNLIFQKGCCRLWSSIKGVWIYKRLRETNTE</sequence>
<evidence type="ECO:0000313" key="1">
    <source>
        <dbReference type="EMBL" id="QQD79818.1"/>
    </source>
</evidence>